<proteinExistence type="predicted"/>
<protein>
    <submittedName>
        <fullName evidence="2">DUF6843 domain-containing protein</fullName>
    </submittedName>
</protein>
<reference evidence="3" key="1">
    <citation type="journal article" date="2019" name="Int. J. Syst. Evol. Microbiol.">
        <title>The Global Catalogue of Microorganisms (GCM) 10K type strain sequencing project: providing services to taxonomists for standard genome sequencing and annotation.</title>
        <authorList>
            <consortium name="The Broad Institute Genomics Platform"/>
            <consortium name="The Broad Institute Genome Sequencing Center for Infectious Disease"/>
            <person name="Wu L."/>
            <person name="Ma J."/>
        </authorList>
    </citation>
    <scope>NUCLEOTIDE SEQUENCE [LARGE SCALE GENOMIC DNA]</scope>
    <source>
        <strain evidence="3">CCUG 49339</strain>
    </source>
</reference>
<dbReference type="EMBL" id="JBHUEM010000028">
    <property type="protein sequence ID" value="MFD1738007.1"/>
    <property type="molecule type" value="Genomic_DNA"/>
</dbReference>
<dbReference type="Proteomes" id="UP001597214">
    <property type="component" value="Unassembled WGS sequence"/>
</dbReference>
<dbReference type="Pfam" id="PF20862">
    <property type="entry name" value="DUF6843"/>
    <property type="match status" value="1"/>
</dbReference>
<evidence type="ECO:0000313" key="3">
    <source>
        <dbReference type="Proteomes" id="UP001597214"/>
    </source>
</evidence>
<comment type="caution">
    <text evidence="2">The sequence shown here is derived from an EMBL/GenBank/DDBJ whole genome shotgun (WGS) entry which is preliminary data.</text>
</comment>
<feature type="domain" description="DUF6843" evidence="1">
    <location>
        <begin position="22"/>
        <end position="122"/>
    </location>
</feature>
<dbReference type="InterPro" id="IPR049293">
    <property type="entry name" value="DUF6843"/>
</dbReference>
<evidence type="ECO:0000259" key="1">
    <source>
        <dbReference type="Pfam" id="PF20862"/>
    </source>
</evidence>
<accession>A0ABW4LSF7</accession>
<evidence type="ECO:0000313" key="2">
    <source>
        <dbReference type="EMBL" id="MFD1738007.1"/>
    </source>
</evidence>
<keyword evidence="3" id="KW-1185">Reference proteome</keyword>
<sequence>MKRYWVIFFILFLISGCQVQERTTNLFLIPEGHIGWVFAGFNQSEYEELQKEGDFLIFKFDNNGELRTSTMYPETGVARDQFYYMNKNGKKGKEIDQETMIHGMAIGNIGEVKEKIETSATQVLFFFVGTEEDYNNAKPFEFPEDLKDF</sequence>
<name>A0ABW4LSF7_9BACI</name>
<dbReference type="RefSeq" id="WP_377929224.1">
    <property type="nucleotide sequence ID" value="NZ_JBHUEM010000028.1"/>
</dbReference>
<dbReference type="PROSITE" id="PS51257">
    <property type="entry name" value="PROKAR_LIPOPROTEIN"/>
    <property type="match status" value="1"/>
</dbReference>
<gene>
    <name evidence="2" type="ORF">ACFSCX_15830</name>
</gene>
<organism evidence="2 3">
    <name type="scientific">Bacillus salitolerans</name>
    <dbReference type="NCBI Taxonomy" id="1437434"/>
    <lineage>
        <taxon>Bacteria</taxon>
        <taxon>Bacillati</taxon>
        <taxon>Bacillota</taxon>
        <taxon>Bacilli</taxon>
        <taxon>Bacillales</taxon>
        <taxon>Bacillaceae</taxon>
        <taxon>Bacillus</taxon>
    </lineage>
</organism>